<evidence type="ECO:0000313" key="3">
    <source>
        <dbReference type="Proteomes" id="UP000485058"/>
    </source>
</evidence>
<protein>
    <submittedName>
        <fullName evidence="2">WD_REPEATS_REGION domain-containing protein</fullName>
    </submittedName>
</protein>
<sequence length="190" mass="19988">AFAPDFKELDENVEYVEREDEFDWATPGAGGQHDQLVAREQQSLGEVEEDLPGPEAMQLPGANGAEPDGLDVEDSAGGGGEPRRPGQDRSGLTPGGWPGQQGMGQPPPLGSQAAAPRHWGAEMGGPHPAGWPGADAAVGRGGWVAGQALERARWEEQQRLLQHGQGYAAGYTQLQPQGGAAPMDDDDSEY</sequence>
<organism evidence="2 3">
    <name type="scientific">Haematococcus lacustris</name>
    <name type="common">Green alga</name>
    <name type="synonym">Haematococcus pluvialis</name>
    <dbReference type="NCBI Taxonomy" id="44745"/>
    <lineage>
        <taxon>Eukaryota</taxon>
        <taxon>Viridiplantae</taxon>
        <taxon>Chlorophyta</taxon>
        <taxon>core chlorophytes</taxon>
        <taxon>Chlorophyceae</taxon>
        <taxon>CS clade</taxon>
        <taxon>Chlamydomonadales</taxon>
        <taxon>Haematococcaceae</taxon>
        <taxon>Haematococcus</taxon>
    </lineage>
</organism>
<reference evidence="2 3" key="1">
    <citation type="submission" date="2020-02" db="EMBL/GenBank/DDBJ databases">
        <title>Draft genome sequence of Haematococcus lacustris strain NIES-144.</title>
        <authorList>
            <person name="Morimoto D."/>
            <person name="Nakagawa S."/>
            <person name="Yoshida T."/>
            <person name="Sawayama S."/>
        </authorList>
    </citation>
    <scope>NUCLEOTIDE SEQUENCE [LARGE SCALE GENOMIC DNA]</scope>
    <source>
        <strain evidence="2 3">NIES-144</strain>
    </source>
</reference>
<evidence type="ECO:0000256" key="1">
    <source>
        <dbReference type="SAM" id="MobiDB-lite"/>
    </source>
</evidence>
<comment type="caution">
    <text evidence="2">The sequence shown here is derived from an EMBL/GenBank/DDBJ whole genome shotgun (WGS) entry which is preliminary data.</text>
</comment>
<dbReference type="Proteomes" id="UP000485058">
    <property type="component" value="Unassembled WGS sequence"/>
</dbReference>
<accession>A0A6A0A6D3</accession>
<feature type="region of interest" description="Disordered" evidence="1">
    <location>
        <begin position="20"/>
        <end position="139"/>
    </location>
</feature>
<dbReference type="AlphaFoldDB" id="A0A6A0A6D3"/>
<feature type="compositionally biased region" description="Gly residues" evidence="1">
    <location>
        <begin position="93"/>
        <end position="102"/>
    </location>
</feature>
<proteinExistence type="predicted"/>
<feature type="region of interest" description="Disordered" evidence="1">
    <location>
        <begin position="171"/>
        <end position="190"/>
    </location>
</feature>
<dbReference type="EMBL" id="BLLF01003747">
    <property type="protein sequence ID" value="GFH28109.1"/>
    <property type="molecule type" value="Genomic_DNA"/>
</dbReference>
<feature type="non-terminal residue" evidence="2">
    <location>
        <position position="1"/>
    </location>
</feature>
<gene>
    <name evidence="2" type="ORF">HaLaN_26544</name>
</gene>
<evidence type="ECO:0000313" key="2">
    <source>
        <dbReference type="EMBL" id="GFH28109.1"/>
    </source>
</evidence>
<keyword evidence="3" id="KW-1185">Reference proteome</keyword>
<name>A0A6A0A6D3_HAELA</name>